<dbReference type="InterPro" id="IPR035921">
    <property type="entry name" value="F/V-ATP_Csub_sf"/>
</dbReference>
<evidence type="ECO:0000256" key="4">
    <source>
        <dbReference type="ARBA" id="ARBA00022692"/>
    </source>
</evidence>
<dbReference type="Gene3D" id="1.20.120.610">
    <property type="entry name" value="lithium bound rotor ring of v- atpase"/>
    <property type="match status" value="1"/>
</dbReference>
<dbReference type="VEuPathDB" id="TriTrypDB:LtaPh_2812300"/>
<evidence type="ECO:0000256" key="10">
    <source>
        <dbReference type="SAM" id="SignalP"/>
    </source>
</evidence>
<feature type="chain" id="PRO_5025007497" description="V-type proton ATPase proteolipid subunit" evidence="10">
    <location>
        <begin position="27"/>
        <end position="204"/>
    </location>
</feature>
<dbReference type="GO" id="GO:0033179">
    <property type="term" value="C:proton-transporting V-type ATPase, V0 domain"/>
    <property type="evidence" value="ECO:0007669"/>
    <property type="project" value="InterPro"/>
</dbReference>
<keyword evidence="5 9" id="KW-0375">Hydrogen ion transport</keyword>
<gene>
    <name evidence="12" type="ORF">LtaPh_2812300</name>
</gene>
<dbReference type="Pfam" id="PF00137">
    <property type="entry name" value="ATP-synt_C"/>
    <property type="match status" value="2"/>
</dbReference>
<keyword evidence="13" id="KW-1185">Reference proteome</keyword>
<keyword evidence="7 9" id="KW-0406">Ion transport</keyword>
<evidence type="ECO:0000256" key="2">
    <source>
        <dbReference type="ARBA" id="ARBA00007296"/>
    </source>
</evidence>
<keyword evidence="6 9" id="KW-1133">Transmembrane helix</keyword>
<evidence type="ECO:0000256" key="7">
    <source>
        <dbReference type="ARBA" id="ARBA00023065"/>
    </source>
</evidence>
<evidence type="ECO:0000256" key="3">
    <source>
        <dbReference type="ARBA" id="ARBA00022448"/>
    </source>
</evidence>
<comment type="similarity">
    <text evidence="2 9">Belongs to the V-ATPase proteolipid subunit family.</text>
</comment>
<feature type="domain" description="V-ATPase proteolipid subunit C-like" evidence="11">
    <location>
        <begin position="131"/>
        <end position="190"/>
    </location>
</feature>
<feature type="transmembrane region" description="Helical" evidence="9">
    <location>
        <begin position="46"/>
        <end position="70"/>
    </location>
</feature>
<dbReference type="AlphaFoldDB" id="A0A640KR84"/>
<dbReference type="GO" id="GO:0046961">
    <property type="term" value="F:proton-transporting ATPase activity, rotational mechanism"/>
    <property type="evidence" value="ECO:0007669"/>
    <property type="project" value="InterPro"/>
</dbReference>
<feature type="transmembrane region" description="Helical" evidence="9">
    <location>
        <begin position="165"/>
        <end position="190"/>
    </location>
</feature>
<organism evidence="12 13">
    <name type="scientific">Leishmania tarentolae</name>
    <name type="common">Sauroleishmania tarentolae</name>
    <dbReference type="NCBI Taxonomy" id="5689"/>
    <lineage>
        <taxon>Eukaryota</taxon>
        <taxon>Discoba</taxon>
        <taxon>Euglenozoa</taxon>
        <taxon>Kinetoplastea</taxon>
        <taxon>Metakinetoplastina</taxon>
        <taxon>Trypanosomatida</taxon>
        <taxon>Trypanosomatidae</taxon>
        <taxon>Leishmaniinae</taxon>
        <taxon>Leishmania</taxon>
        <taxon>lizard Leishmania</taxon>
    </lineage>
</organism>
<evidence type="ECO:0000256" key="9">
    <source>
        <dbReference type="RuleBase" id="RU363060"/>
    </source>
</evidence>
<dbReference type="Proteomes" id="UP000419144">
    <property type="component" value="Unassembled WGS sequence"/>
</dbReference>
<sequence length="204" mass="20785">MFRMPVFGTNMLRAGCMLAAAGVAVAYAVDPANVDACISIMYPQSAGFFGAMGAAAALVFANLGSAYGAAKSGVGVAYLGLTAPEKIMRGIVPVVMAGILGIYGLIIAVIINNNIHTEDTSYSSYAGFLHLGAGLAAGLAALGAGLSIGVVGDTAARAYGKQDQIFVAMVLMLIFSEALGLYGLIIALLMNNQANRYTDLCSVS</sequence>
<evidence type="ECO:0000256" key="6">
    <source>
        <dbReference type="ARBA" id="ARBA00022989"/>
    </source>
</evidence>
<reference evidence="12" key="1">
    <citation type="submission" date="2019-11" db="EMBL/GenBank/DDBJ databases">
        <title>Leishmania tarentolae CDS.</title>
        <authorList>
            <person name="Goto Y."/>
            <person name="Yamagishi J."/>
        </authorList>
    </citation>
    <scope>NUCLEOTIDE SEQUENCE [LARGE SCALE GENOMIC DNA]</scope>
    <source>
        <strain evidence="12">Parrot Tar II</strain>
    </source>
</reference>
<dbReference type="PANTHER" id="PTHR10263">
    <property type="entry name" value="V-TYPE PROTON ATPASE PROTEOLIPID SUBUNIT"/>
    <property type="match status" value="1"/>
</dbReference>
<feature type="domain" description="V-ATPase proteolipid subunit C-like" evidence="11">
    <location>
        <begin position="52"/>
        <end position="111"/>
    </location>
</feature>
<protein>
    <recommendedName>
        <fullName evidence="9">V-type proton ATPase proteolipid subunit</fullName>
    </recommendedName>
</protein>
<feature type="signal peptide" evidence="10">
    <location>
        <begin position="1"/>
        <end position="26"/>
    </location>
</feature>
<dbReference type="PRINTS" id="PR00122">
    <property type="entry name" value="VACATPASE"/>
</dbReference>
<comment type="caution">
    <text evidence="12">The sequence shown here is derived from an EMBL/GenBank/DDBJ whole genome shotgun (WGS) entry which is preliminary data.</text>
</comment>
<dbReference type="OrthoDB" id="1744869at2759"/>
<dbReference type="FunFam" id="1.20.120.610:FF:000001">
    <property type="entry name" value="V-type proton ATPase proteolipid subunit"/>
    <property type="match status" value="1"/>
</dbReference>
<feature type="transmembrane region" description="Helical" evidence="9">
    <location>
        <begin position="91"/>
        <end position="111"/>
    </location>
</feature>
<keyword evidence="9" id="KW-0926">Vacuole</keyword>
<comment type="subcellular location">
    <subcellularLocation>
        <location evidence="1">Membrane</location>
        <topology evidence="1">Multi-pass membrane protein</topology>
    </subcellularLocation>
    <subcellularLocation>
        <location evidence="9">Vacuole membrane</location>
        <topology evidence="9">Multi-pass membrane protein</topology>
    </subcellularLocation>
</comment>
<evidence type="ECO:0000259" key="11">
    <source>
        <dbReference type="Pfam" id="PF00137"/>
    </source>
</evidence>
<dbReference type="SUPFAM" id="SSF81333">
    <property type="entry name" value="F1F0 ATP synthase subunit C"/>
    <property type="match status" value="1"/>
</dbReference>
<keyword evidence="10" id="KW-0732">Signal</keyword>
<evidence type="ECO:0000256" key="1">
    <source>
        <dbReference type="ARBA" id="ARBA00004141"/>
    </source>
</evidence>
<accession>A0A640KR84</accession>
<keyword evidence="8 9" id="KW-0472">Membrane</keyword>
<proteinExistence type="inferred from homology"/>
<dbReference type="InterPro" id="IPR002379">
    <property type="entry name" value="ATPase_proteolipid_c-like_dom"/>
</dbReference>
<evidence type="ECO:0000313" key="13">
    <source>
        <dbReference type="Proteomes" id="UP000419144"/>
    </source>
</evidence>
<dbReference type="InterPro" id="IPR000245">
    <property type="entry name" value="ATPase_proteolipid_csu"/>
</dbReference>
<dbReference type="CDD" id="cd18176">
    <property type="entry name" value="ATP-synt_Vo_c_ATP6C_rpt2"/>
    <property type="match status" value="1"/>
</dbReference>
<dbReference type="EMBL" id="BLBS01000039">
    <property type="protein sequence ID" value="GET90037.1"/>
    <property type="molecule type" value="Genomic_DNA"/>
</dbReference>
<name>A0A640KR84_LEITA</name>
<keyword evidence="3 9" id="KW-0813">Transport</keyword>
<dbReference type="InterPro" id="IPR011555">
    <property type="entry name" value="ATPase_proteolipid_su_C_euk"/>
</dbReference>
<evidence type="ECO:0000313" key="12">
    <source>
        <dbReference type="EMBL" id="GET90037.1"/>
    </source>
</evidence>
<dbReference type="GO" id="GO:0005774">
    <property type="term" value="C:vacuolar membrane"/>
    <property type="evidence" value="ECO:0007669"/>
    <property type="project" value="UniProtKB-SubCell"/>
</dbReference>
<evidence type="ECO:0000256" key="5">
    <source>
        <dbReference type="ARBA" id="ARBA00022781"/>
    </source>
</evidence>
<dbReference type="NCBIfam" id="TIGR01100">
    <property type="entry name" value="V_ATP_synt_C"/>
    <property type="match status" value="1"/>
</dbReference>
<evidence type="ECO:0000256" key="8">
    <source>
        <dbReference type="ARBA" id="ARBA00023136"/>
    </source>
</evidence>
<keyword evidence="4 9" id="KW-0812">Transmembrane</keyword>
<feature type="transmembrane region" description="Helical" evidence="9">
    <location>
        <begin position="131"/>
        <end position="153"/>
    </location>
</feature>